<sequence>MPPASPTVTWPNISWFSTPGAKPDSSTSSRKPPTEISSATIPNERWAPRMERKSGCEATLFSAAGAGGICPGGELYGPGGEL</sequence>
<dbReference type="AlphaFoldDB" id="A0A917R6A4"/>
<evidence type="ECO:0000256" key="1">
    <source>
        <dbReference type="SAM" id="MobiDB-lite"/>
    </source>
</evidence>
<gene>
    <name evidence="2" type="ORF">GCM10010094_61230</name>
</gene>
<feature type="compositionally biased region" description="Polar residues" evidence="1">
    <location>
        <begin position="1"/>
        <end position="17"/>
    </location>
</feature>
<name>A0A917R6A4_9ACTN</name>
<dbReference type="Proteomes" id="UP000637788">
    <property type="component" value="Unassembled WGS sequence"/>
</dbReference>
<reference evidence="2" key="2">
    <citation type="submission" date="2020-09" db="EMBL/GenBank/DDBJ databases">
        <authorList>
            <person name="Sun Q."/>
            <person name="Ohkuma M."/>
        </authorList>
    </citation>
    <scope>NUCLEOTIDE SEQUENCE</scope>
    <source>
        <strain evidence="2">JCM 3035</strain>
    </source>
</reference>
<evidence type="ECO:0000313" key="2">
    <source>
        <dbReference type="EMBL" id="GGK92075.1"/>
    </source>
</evidence>
<keyword evidence="3" id="KW-1185">Reference proteome</keyword>
<evidence type="ECO:0000313" key="3">
    <source>
        <dbReference type="Proteomes" id="UP000637788"/>
    </source>
</evidence>
<reference evidence="2" key="1">
    <citation type="journal article" date="2014" name="Int. J. Syst. Evol. Microbiol.">
        <title>Complete genome sequence of Corynebacterium casei LMG S-19264T (=DSM 44701T), isolated from a smear-ripened cheese.</title>
        <authorList>
            <consortium name="US DOE Joint Genome Institute (JGI-PGF)"/>
            <person name="Walter F."/>
            <person name="Albersmeier A."/>
            <person name="Kalinowski J."/>
            <person name="Ruckert C."/>
        </authorList>
    </citation>
    <scope>NUCLEOTIDE SEQUENCE</scope>
    <source>
        <strain evidence="2">JCM 3035</strain>
    </source>
</reference>
<protein>
    <submittedName>
        <fullName evidence="2">Uncharacterized protein</fullName>
    </submittedName>
</protein>
<feature type="region of interest" description="Disordered" evidence="1">
    <location>
        <begin position="1"/>
        <end position="51"/>
    </location>
</feature>
<dbReference type="EMBL" id="BMPQ01000019">
    <property type="protein sequence ID" value="GGK92075.1"/>
    <property type="molecule type" value="Genomic_DNA"/>
</dbReference>
<organism evidence="2 3">
    <name type="scientific">Streptomyces flaveus</name>
    <dbReference type="NCBI Taxonomy" id="66370"/>
    <lineage>
        <taxon>Bacteria</taxon>
        <taxon>Bacillati</taxon>
        <taxon>Actinomycetota</taxon>
        <taxon>Actinomycetes</taxon>
        <taxon>Kitasatosporales</taxon>
        <taxon>Streptomycetaceae</taxon>
        <taxon>Streptomyces</taxon>
        <taxon>Streptomyces aurantiacus group</taxon>
    </lineage>
</organism>
<proteinExistence type="predicted"/>
<accession>A0A917R6A4</accession>
<feature type="compositionally biased region" description="Polar residues" evidence="1">
    <location>
        <begin position="24"/>
        <end position="41"/>
    </location>
</feature>
<comment type="caution">
    <text evidence="2">The sequence shown here is derived from an EMBL/GenBank/DDBJ whole genome shotgun (WGS) entry which is preliminary data.</text>
</comment>